<organism evidence="1 2">
    <name type="scientific">Chitinophaga eiseniae</name>
    <dbReference type="NCBI Taxonomy" id="634771"/>
    <lineage>
        <taxon>Bacteria</taxon>
        <taxon>Pseudomonadati</taxon>
        <taxon>Bacteroidota</taxon>
        <taxon>Chitinophagia</taxon>
        <taxon>Chitinophagales</taxon>
        <taxon>Chitinophagaceae</taxon>
        <taxon>Chitinophaga</taxon>
    </lineage>
</organism>
<proteinExistence type="predicted"/>
<sequence length="132" mass="15078">MKKATAIILLLVYLFGSTDAGQLLKFPLLVEHFKKHKQENVQMTLLTFLKLHYVDEQPFDDDYQQDMQLPFKTPDIICMTLHTVIPPTPVTLFTPVIELPREDYLIINDGPPPCRLPDNVFQPPKSLSASLS</sequence>
<evidence type="ECO:0000313" key="2">
    <source>
        <dbReference type="Proteomes" id="UP000190367"/>
    </source>
</evidence>
<accession>A0A1T4M1D7</accession>
<dbReference type="OrthoDB" id="894042at2"/>
<dbReference type="RefSeq" id="WP_143312760.1">
    <property type="nucleotide sequence ID" value="NZ_FUWZ01000001.1"/>
</dbReference>
<evidence type="ECO:0000313" key="1">
    <source>
        <dbReference type="EMBL" id="SJZ60716.1"/>
    </source>
</evidence>
<reference evidence="2" key="1">
    <citation type="submission" date="2017-02" db="EMBL/GenBank/DDBJ databases">
        <authorList>
            <person name="Varghese N."/>
            <person name="Submissions S."/>
        </authorList>
    </citation>
    <scope>NUCLEOTIDE SEQUENCE [LARGE SCALE GENOMIC DNA]</scope>
    <source>
        <strain evidence="2">DSM 22224</strain>
    </source>
</reference>
<dbReference type="AlphaFoldDB" id="A0A1T4M1D7"/>
<dbReference type="EMBL" id="FUWZ01000001">
    <property type="protein sequence ID" value="SJZ60716.1"/>
    <property type="molecule type" value="Genomic_DNA"/>
</dbReference>
<keyword evidence="2" id="KW-1185">Reference proteome</keyword>
<protein>
    <submittedName>
        <fullName evidence="1">Uncharacterized protein</fullName>
    </submittedName>
</protein>
<gene>
    <name evidence="1" type="ORF">SAMN04488128_101895</name>
</gene>
<dbReference type="Proteomes" id="UP000190367">
    <property type="component" value="Unassembled WGS sequence"/>
</dbReference>
<name>A0A1T4M1D7_9BACT</name>
<dbReference type="STRING" id="634771.SAMN04488128_101895"/>